<evidence type="ECO:0000259" key="7">
    <source>
        <dbReference type="Pfam" id="PF21158"/>
    </source>
</evidence>
<comment type="similarity">
    <text evidence="3">Belongs to the bacterial flagellin family.</text>
</comment>
<comment type="subcellular location">
    <subcellularLocation>
        <location evidence="1">Bacterial flagellum</location>
    </subcellularLocation>
    <subcellularLocation>
        <location evidence="2">Secreted</location>
    </subcellularLocation>
</comment>
<evidence type="ECO:0000259" key="6">
    <source>
        <dbReference type="Pfam" id="PF00669"/>
    </source>
</evidence>
<dbReference type="Pfam" id="PF00669">
    <property type="entry name" value="Flagellin_N"/>
    <property type="match status" value="1"/>
</dbReference>
<evidence type="ECO:0000256" key="2">
    <source>
        <dbReference type="ARBA" id="ARBA00004613"/>
    </source>
</evidence>
<evidence type="ECO:0000313" key="8">
    <source>
        <dbReference type="EMBL" id="OWW18800.1"/>
    </source>
</evidence>
<dbReference type="InterPro" id="IPR049119">
    <property type="entry name" value="FlgK_D2-like"/>
</dbReference>
<dbReference type="SUPFAM" id="SSF64518">
    <property type="entry name" value="Phase 1 flagellin"/>
    <property type="match status" value="1"/>
</dbReference>
<keyword evidence="9" id="KW-1185">Reference proteome</keyword>
<evidence type="ECO:0000256" key="1">
    <source>
        <dbReference type="ARBA" id="ARBA00004365"/>
    </source>
</evidence>
<dbReference type="OrthoDB" id="9768249at2"/>
<evidence type="ECO:0000256" key="3">
    <source>
        <dbReference type="ARBA" id="ARBA00005709"/>
    </source>
</evidence>
<comment type="caution">
    <text evidence="8">The sequence shown here is derived from an EMBL/GenBank/DDBJ whole genome shotgun (WGS) entry which is preliminary data.</text>
</comment>
<dbReference type="InterPro" id="IPR001492">
    <property type="entry name" value="Flagellin"/>
</dbReference>
<dbReference type="NCBIfam" id="TIGR02550">
    <property type="entry name" value="flagell_flgL"/>
    <property type="match status" value="1"/>
</dbReference>
<dbReference type="AlphaFoldDB" id="A0A254T824"/>
<dbReference type="Gene3D" id="1.20.1330.10">
    <property type="entry name" value="f41 fragment of flagellin, N-terminal domain"/>
    <property type="match status" value="1"/>
</dbReference>
<sequence length="404" mass="42869">MGIRISTNTIFDRGVARMGELQSDLARTQQQVSTGRRITSPSDDPVAAARALDVTQSKEINEKFAINRRNAQEGLVASEGALQNVTTLLQDVKTLVVSAGNGALDDTQRGYISTELKGRLEELIGLANSRDGAGAYIFAGYQSATQPFTASATGATYAGDQGQRQMQVATSRQIEVGKHGYEMFERIASKGVFTGSSISTGTGTISSAVVADARLVKGHGYDIEFTVGGTTTYEIFDVTNDPGKTTPIATGNYTSGSTINVDGLDFSISGAPANGDIFTIRPDGNQSVFTTLKNLITALDTPVTTPLEKAKLTYDLDLANVNVDKSLDHVLTARAAIGSSLKEIDSLDSMGDDLNLQYASALSDLQDLDYVSAISSLTKQQTVLQAAQQSFVKVSGLSLFNFLQ</sequence>
<dbReference type="GO" id="GO:0005198">
    <property type="term" value="F:structural molecule activity"/>
    <property type="evidence" value="ECO:0007669"/>
    <property type="project" value="InterPro"/>
</dbReference>
<dbReference type="GO" id="GO:0071973">
    <property type="term" value="P:bacterial-type flagellum-dependent cell motility"/>
    <property type="evidence" value="ECO:0007669"/>
    <property type="project" value="InterPro"/>
</dbReference>
<keyword evidence="4" id="KW-0975">Bacterial flagellum</keyword>
<feature type="domain" description="Flagellar hook-associated protein 1 D2-like" evidence="7">
    <location>
        <begin position="201"/>
        <end position="282"/>
    </location>
</feature>
<evidence type="ECO:0000256" key="4">
    <source>
        <dbReference type="ARBA" id="ARBA00023143"/>
    </source>
</evidence>
<name>A0A254T824_9BURK</name>
<dbReference type="EMBL" id="LSTO01000002">
    <property type="protein sequence ID" value="OWW18800.1"/>
    <property type="molecule type" value="Genomic_DNA"/>
</dbReference>
<protein>
    <submittedName>
        <fullName evidence="8">Uncharacterized protein</fullName>
    </submittedName>
</protein>
<dbReference type="GO" id="GO:0005576">
    <property type="term" value="C:extracellular region"/>
    <property type="evidence" value="ECO:0007669"/>
    <property type="project" value="UniProtKB-SubCell"/>
</dbReference>
<dbReference type="PANTHER" id="PTHR42792">
    <property type="entry name" value="FLAGELLIN"/>
    <property type="match status" value="1"/>
</dbReference>
<reference evidence="8 9" key="1">
    <citation type="submission" date="2016-02" db="EMBL/GenBank/DDBJ databases">
        <authorList>
            <person name="Wen L."/>
            <person name="He K."/>
            <person name="Yang H."/>
        </authorList>
    </citation>
    <scope>NUCLEOTIDE SEQUENCE [LARGE SCALE GENOMIC DNA]</scope>
    <source>
        <strain evidence="8 9">TSA40</strain>
    </source>
</reference>
<dbReference type="RefSeq" id="WP_088710199.1">
    <property type="nucleotide sequence ID" value="NZ_LSTO01000002.1"/>
</dbReference>
<dbReference type="InterPro" id="IPR001029">
    <property type="entry name" value="Flagellin_N"/>
</dbReference>
<feature type="compositionally biased region" description="Polar residues" evidence="5">
    <location>
        <begin position="25"/>
        <end position="42"/>
    </location>
</feature>
<evidence type="ECO:0000313" key="9">
    <source>
        <dbReference type="Proteomes" id="UP000197535"/>
    </source>
</evidence>
<dbReference type="GO" id="GO:0009424">
    <property type="term" value="C:bacterial-type flagellum hook"/>
    <property type="evidence" value="ECO:0007669"/>
    <property type="project" value="InterPro"/>
</dbReference>
<dbReference type="Proteomes" id="UP000197535">
    <property type="component" value="Unassembled WGS sequence"/>
</dbReference>
<organism evidence="8 9">
    <name type="scientific">Noviherbaspirillum denitrificans</name>
    <dbReference type="NCBI Taxonomy" id="1968433"/>
    <lineage>
        <taxon>Bacteria</taxon>
        <taxon>Pseudomonadati</taxon>
        <taxon>Pseudomonadota</taxon>
        <taxon>Betaproteobacteria</taxon>
        <taxon>Burkholderiales</taxon>
        <taxon>Oxalobacteraceae</taxon>
        <taxon>Noviherbaspirillum</taxon>
    </lineage>
</organism>
<gene>
    <name evidence="8" type="ORF">AYR66_04390</name>
</gene>
<evidence type="ECO:0000256" key="5">
    <source>
        <dbReference type="SAM" id="MobiDB-lite"/>
    </source>
</evidence>
<dbReference type="InterPro" id="IPR013384">
    <property type="entry name" value="Flagell_FlgL"/>
</dbReference>
<accession>A0A254T824</accession>
<dbReference type="Pfam" id="PF21158">
    <property type="entry name" value="flgK_1st_1"/>
    <property type="match status" value="1"/>
</dbReference>
<proteinExistence type="inferred from homology"/>
<feature type="domain" description="Flagellin N-terminal" evidence="6">
    <location>
        <begin position="5"/>
        <end position="142"/>
    </location>
</feature>
<feature type="region of interest" description="Disordered" evidence="5">
    <location>
        <begin position="22"/>
        <end position="45"/>
    </location>
</feature>
<dbReference type="PANTHER" id="PTHR42792:SF1">
    <property type="entry name" value="FLAGELLAR HOOK-ASSOCIATED PROTEIN 3"/>
    <property type="match status" value="1"/>
</dbReference>